<keyword evidence="1" id="KW-0472">Membrane</keyword>
<evidence type="ECO:0000313" key="3">
    <source>
        <dbReference type="Proteomes" id="UP001549313"/>
    </source>
</evidence>
<organism evidence="2 3">
    <name type="scientific">Brevundimonas faecalis</name>
    <dbReference type="NCBI Taxonomy" id="947378"/>
    <lineage>
        <taxon>Bacteria</taxon>
        <taxon>Pseudomonadati</taxon>
        <taxon>Pseudomonadota</taxon>
        <taxon>Alphaproteobacteria</taxon>
        <taxon>Caulobacterales</taxon>
        <taxon>Caulobacteraceae</taxon>
        <taxon>Brevundimonas</taxon>
    </lineage>
</organism>
<dbReference type="RefSeq" id="WP_354089494.1">
    <property type="nucleotide sequence ID" value="NZ_JBEPTF010000003.1"/>
</dbReference>
<dbReference type="EMBL" id="JBEPTF010000003">
    <property type="protein sequence ID" value="MET4684540.1"/>
    <property type="molecule type" value="Genomic_DNA"/>
</dbReference>
<evidence type="ECO:0000313" key="2">
    <source>
        <dbReference type="EMBL" id="MET4684540.1"/>
    </source>
</evidence>
<gene>
    <name evidence="2" type="ORF">ABIE19_002477</name>
</gene>
<feature type="transmembrane region" description="Helical" evidence="1">
    <location>
        <begin position="108"/>
        <end position="127"/>
    </location>
</feature>
<dbReference type="Proteomes" id="UP001549313">
    <property type="component" value="Unassembled WGS sequence"/>
</dbReference>
<keyword evidence="1" id="KW-0812">Transmembrane</keyword>
<feature type="transmembrane region" description="Helical" evidence="1">
    <location>
        <begin position="52"/>
        <end position="71"/>
    </location>
</feature>
<keyword evidence="1" id="KW-1133">Transmembrane helix</keyword>
<accession>A0ABV2REY3</accession>
<comment type="caution">
    <text evidence="2">The sequence shown here is derived from an EMBL/GenBank/DDBJ whole genome shotgun (WGS) entry which is preliminary data.</text>
</comment>
<feature type="transmembrane region" description="Helical" evidence="1">
    <location>
        <begin position="21"/>
        <end position="40"/>
    </location>
</feature>
<protein>
    <submittedName>
        <fullName evidence="2">Uncharacterized protein</fullName>
    </submittedName>
</protein>
<sequence length="211" mass="21963">MTSEKPDLSPIAPPHASSRKATWLAALGFGLVYALTIYAWTRIQAPDSGMLLIGFLLGAPVMACIISVYVSDPKGAKGTGSHLSVSALTVTVMLVAAGVVLREGSVCLVMAAPIFYGSGLIAGLIAGQVMKARAGRVLCLGLLALPLIGVPIEADRPPEAQTREVISRIHIDAPPAEVWANVTDIRTITDGEQAGTSRMIWLACHGPGTPT</sequence>
<keyword evidence="3" id="KW-1185">Reference proteome</keyword>
<proteinExistence type="predicted"/>
<evidence type="ECO:0000256" key="1">
    <source>
        <dbReference type="SAM" id="Phobius"/>
    </source>
</evidence>
<feature type="transmembrane region" description="Helical" evidence="1">
    <location>
        <begin position="83"/>
        <end position="102"/>
    </location>
</feature>
<name>A0ABV2REY3_9CAUL</name>
<reference evidence="2 3" key="1">
    <citation type="submission" date="2024-06" db="EMBL/GenBank/DDBJ databases">
        <title>Sorghum-associated microbial communities from plants grown in Nebraska, USA.</title>
        <authorList>
            <person name="Schachtman D."/>
        </authorList>
    </citation>
    <scope>NUCLEOTIDE SEQUENCE [LARGE SCALE GENOMIC DNA]</scope>
    <source>
        <strain evidence="2 3">2814</strain>
    </source>
</reference>